<evidence type="ECO:0000256" key="7">
    <source>
        <dbReference type="ARBA" id="ARBA00022989"/>
    </source>
</evidence>
<evidence type="ECO:0000256" key="8">
    <source>
        <dbReference type="ARBA" id="ARBA00023136"/>
    </source>
</evidence>
<keyword evidence="5 12" id="KW-0808">Transferase</keyword>
<protein>
    <submittedName>
        <fullName evidence="12">Apolipoprotein N-acyltransferase</fullName>
    </submittedName>
</protein>
<dbReference type="AlphaFoldDB" id="A0A4Q0XPT8"/>
<evidence type="ECO:0000256" key="10">
    <source>
        <dbReference type="SAM" id="Phobius"/>
    </source>
</evidence>
<dbReference type="GO" id="GO:0042158">
    <property type="term" value="P:lipoprotein biosynthetic process"/>
    <property type="evidence" value="ECO:0007669"/>
    <property type="project" value="InterPro"/>
</dbReference>
<keyword evidence="9 12" id="KW-0012">Acyltransferase</keyword>
<dbReference type="PANTHER" id="PTHR38686">
    <property type="entry name" value="APOLIPOPROTEIN N-ACYLTRANSFERASE"/>
    <property type="match status" value="1"/>
</dbReference>
<dbReference type="InterPro" id="IPR003010">
    <property type="entry name" value="C-N_Hydrolase"/>
</dbReference>
<evidence type="ECO:0000256" key="2">
    <source>
        <dbReference type="ARBA" id="ARBA00010065"/>
    </source>
</evidence>
<keyword evidence="12" id="KW-0449">Lipoprotein</keyword>
<feature type="transmembrane region" description="Helical" evidence="10">
    <location>
        <begin position="150"/>
        <end position="176"/>
    </location>
</feature>
<dbReference type="InterPro" id="IPR036526">
    <property type="entry name" value="C-N_Hydrolase_sf"/>
</dbReference>
<dbReference type="EMBL" id="PDKN01000004">
    <property type="protein sequence ID" value="RXJ57568.1"/>
    <property type="molecule type" value="Genomic_DNA"/>
</dbReference>
<evidence type="ECO:0000313" key="13">
    <source>
        <dbReference type="Proteomes" id="UP000290657"/>
    </source>
</evidence>
<evidence type="ECO:0000256" key="5">
    <source>
        <dbReference type="ARBA" id="ARBA00022679"/>
    </source>
</evidence>
<keyword evidence="13" id="KW-1185">Reference proteome</keyword>
<sequence length="406" mass="46815">MFLIKRINSNKTNIIKGLYTSFFFSAFIYLSLFEIEFKLLHTLLALLAIYHFLRVPRQALFMAGFFVGILWFYWVGFSFTYYELAYLIPLVILGFALFYGFLFFACTIIDNIIFRSLALIGLSFLEPFGFNWFNPELLFVHSYFDIDKLSFMLIVLSMAMVTQFRLIALIPLVFAVQFGTPTMITSKLDIAMPQLEIAQEQKWKRSNLNKIIELNLTLIDNAIWEDKELIILPETTLPLLLNQNDVLLDKLKEKSFYIEIVLGSLFKEGELYHNSTYHFSQGKMSVANKVVLVPFGEAVPLPEVLRNFINDTFYNGAKDYTRATAPTDFNIKGESFRNAICYETTTHEIFENLNGVKQMISISNNAWFTPSIEPVLQKLLMKYYARLYGVTIYAVANGSENAIITP</sequence>
<feature type="transmembrane region" description="Helical" evidence="10">
    <location>
        <begin position="37"/>
        <end position="53"/>
    </location>
</feature>
<evidence type="ECO:0000256" key="1">
    <source>
        <dbReference type="ARBA" id="ARBA00004651"/>
    </source>
</evidence>
<name>A0A4Q0XPT8_9BACT</name>
<dbReference type="SUPFAM" id="SSF56317">
    <property type="entry name" value="Carbon-nitrogen hydrolase"/>
    <property type="match status" value="1"/>
</dbReference>
<dbReference type="Proteomes" id="UP000290657">
    <property type="component" value="Unassembled WGS sequence"/>
</dbReference>
<comment type="caution">
    <text evidence="12">The sequence shown here is derived from an EMBL/GenBank/DDBJ whole genome shotgun (WGS) entry which is preliminary data.</text>
</comment>
<dbReference type="PROSITE" id="PS50263">
    <property type="entry name" value="CN_HYDROLASE"/>
    <property type="match status" value="1"/>
</dbReference>
<proteinExistence type="inferred from homology"/>
<feature type="transmembrane region" description="Helical" evidence="10">
    <location>
        <begin position="85"/>
        <end position="105"/>
    </location>
</feature>
<feature type="transmembrane region" description="Helical" evidence="10">
    <location>
        <begin position="12"/>
        <end position="31"/>
    </location>
</feature>
<dbReference type="InterPro" id="IPR004563">
    <property type="entry name" value="Apolipo_AcylTrfase"/>
</dbReference>
<dbReference type="GO" id="GO:0016410">
    <property type="term" value="F:N-acyltransferase activity"/>
    <property type="evidence" value="ECO:0007669"/>
    <property type="project" value="InterPro"/>
</dbReference>
<evidence type="ECO:0000259" key="11">
    <source>
        <dbReference type="PROSITE" id="PS50263"/>
    </source>
</evidence>
<dbReference type="Pfam" id="PF26365">
    <property type="entry name" value="ApoNAT_membrane"/>
    <property type="match status" value="1"/>
</dbReference>
<keyword evidence="4" id="KW-0997">Cell inner membrane</keyword>
<dbReference type="NCBIfam" id="NF008934">
    <property type="entry name" value="PRK12291.1"/>
    <property type="match status" value="1"/>
</dbReference>
<dbReference type="NCBIfam" id="TIGR00546">
    <property type="entry name" value="lnt"/>
    <property type="match status" value="1"/>
</dbReference>
<reference evidence="12 13" key="1">
    <citation type="submission" date="2017-10" db="EMBL/GenBank/DDBJ databases">
        <title>Genomics of the genus Arcobacter.</title>
        <authorList>
            <person name="Perez-Cataluna A."/>
            <person name="Figueras M.J."/>
        </authorList>
    </citation>
    <scope>NUCLEOTIDE SEQUENCE [LARGE SCALE GENOMIC DNA]</scope>
    <source>
        <strain evidence="12 13">CECT 8987</strain>
    </source>
</reference>
<evidence type="ECO:0000256" key="4">
    <source>
        <dbReference type="ARBA" id="ARBA00022519"/>
    </source>
</evidence>
<dbReference type="Gene3D" id="3.60.110.10">
    <property type="entry name" value="Carbon-nitrogen hydrolase"/>
    <property type="match status" value="1"/>
</dbReference>
<dbReference type="PANTHER" id="PTHR38686:SF1">
    <property type="entry name" value="APOLIPOPROTEIN N-ACYLTRANSFERASE"/>
    <property type="match status" value="1"/>
</dbReference>
<organism evidence="12 13">
    <name type="scientific">Candidatus Marinarcus aquaticus</name>
    <dbReference type="NCBI Taxonomy" id="2044504"/>
    <lineage>
        <taxon>Bacteria</taxon>
        <taxon>Pseudomonadati</taxon>
        <taxon>Campylobacterota</taxon>
        <taxon>Epsilonproteobacteria</taxon>
        <taxon>Campylobacterales</taxon>
        <taxon>Arcobacteraceae</taxon>
        <taxon>Candidatus Marinarcus</taxon>
    </lineage>
</organism>
<keyword evidence="6 10" id="KW-0812">Transmembrane</keyword>
<accession>A0A4Q0XPT8</accession>
<dbReference type="RefSeq" id="WP_128996139.1">
    <property type="nucleotide sequence ID" value="NZ_PDKN01000004.1"/>
</dbReference>
<gene>
    <name evidence="12" type="ORF">CRV04_07080</name>
</gene>
<keyword evidence="3" id="KW-1003">Cell membrane</keyword>
<evidence type="ECO:0000313" key="12">
    <source>
        <dbReference type="EMBL" id="RXJ57568.1"/>
    </source>
</evidence>
<feature type="transmembrane region" description="Helical" evidence="10">
    <location>
        <begin position="112"/>
        <end position="130"/>
    </location>
</feature>
<evidence type="ECO:0000256" key="9">
    <source>
        <dbReference type="ARBA" id="ARBA00023315"/>
    </source>
</evidence>
<feature type="domain" description="CN hydrolase" evidence="11">
    <location>
        <begin position="193"/>
        <end position="406"/>
    </location>
</feature>
<dbReference type="OrthoDB" id="9804277at2"/>
<feature type="transmembrane region" description="Helical" evidence="10">
    <location>
        <begin position="60"/>
        <end position="79"/>
    </location>
</feature>
<comment type="subcellular location">
    <subcellularLocation>
        <location evidence="1">Cell membrane</location>
        <topology evidence="1">Multi-pass membrane protein</topology>
    </subcellularLocation>
</comment>
<dbReference type="GO" id="GO:0005886">
    <property type="term" value="C:plasma membrane"/>
    <property type="evidence" value="ECO:0007669"/>
    <property type="project" value="UniProtKB-SubCell"/>
</dbReference>
<keyword evidence="7 10" id="KW-1133">Transmembrane helix</keyword>
<evidence type="ECO:0000256" key="6">
    <source>
        <dbReference type="ARBA" id="ARBA00022692"/>
    </source>
</evidence>
<evidence type="ECO:0000256" key="3">
    <source>
        <dbReference type="ARBA" id="ARBA00022475"/>
    </source>
</evidence>
<dbReference type="InterPro" id="IPR059109">
    <property type="entry name" value="Lnt_membrane_dom"/>
</dbReference>
<dbReference type="InterPro" id="IPR059110">
    <property type="entry name" value="Lnt_campylobact"/>
</dbReference>
<comment type="similarity">
    <text evidence="2">Belongs to the CN hydrolase family. Apolipoprotein N-acyltransferase subfamily.</text>
</comment>
<keyword evidence="8 10" id="KW-0472">Membrane</keyword>